<organism evidence="2 3">
    <name type="scientific">Rhizoctonia solani</name>
    <dbReference type="NCBI Taxonomy" id="456999"/>
    <lineage>
        <taxon>Eukaryota</taxon>
        <taxon>Fungi</taxon>
        <taxon>Dikarya</taxon>
        <taxon>Basidiomycota</taxon>
        <taxon>Agaricomycotina</taxon>
        <taxon>Agaricomycetes</taxon>
        <taxon>Cantharellales</taxon>
        <taxon>Ceratobasidiaceae</taxon>
        <taxon>Rhizoctonia</taxon>
    </lineage>
</organism>
<reference evidence="2" key="1">
    <citation type="submission" date="2021-01" db="EMBL/GenBank/DDBJ databases">
        <authorList>
            <person name="Kaushik A."/>
        </authorList>
    </citation>
    <scope>NUCLEOTIDE SEQUENCE</scope>
    <source>
        <strain evidence="2">AG5</strain>
    </source>
</reference>
<sequence length="393" mass="43322">MASSERRATAYEQIFGPRGPPRPPPPRGYETGGRADSVQYPQYAQFNNYQPPSAMYYPQPPPQTQHPHMHPHYGQPQLPPQPPPPPMYGPRPSPAPRPRSMLSGGGREYPVGIIPARPLPEDAPDPAIERLTQQGLTPAQAYQAQYQQNTPRPLQLPLVEITQDPPISGPWDYERREEDVRSDRGSVRDWASSRHSMYQPGQSPPLYTNPIQRPQLMHLDTTLAAQASPAAHTSGDTMISYYHSESTSPSPPISNAPVNLNPSASRRSIESVRTVPVGTNTGSIGRRGHTYTGSIGNAPSDRIRSMSASGSTTSRPPLPIPRPNHPTSRRRPLVYPALLSRVADAFRQRILLSDRTKDSLTYPAAFDGREAVDLISFIIKTSDRNLALLLGRA</sequence>
<evidence type="ECO:0000256" key="1">
    <source>
        <dbReference type="SAM" id="MobiDB-lite"/>
    </source>
</evidence>
<dbReference type="PANTHER" id="PTHR46572:SF2">
    <property type="entry name" value="RHO1 GDP-GTP EXCHANGE PROTEIN 1-RELATED"/>
    <property type="match status" value="1"/>
</dbReference>
<feature type="region of interest" description="Disordered" evidence="1">
    <location>
        <begin position="163"/>
        <end position="205"/>
    </location>
</feature>
<dbReference type="AlphaFoldDB" id="A0A8H3E0R6"/>
<gene>
    <name evidence="2" type="ORF">RDB_LOCUS67487</name>
</gene>
<feature type="region of interest" description="Disordered" evidence="1">
    <location>
        <begin position="1"/>
        <end position="125"/>
    </location>
</feature>
<dbReference type="Proteomes" id="UP000663827">
    <property type="component" value="Unassembled WGS sequence"/>
</dbReference>
<feature type="compositionally biased region" description="Polar residues" evidence="1">
    <location>
        <begin position="39"/>
        <end position="48"/>
    </location>
</feature>
<feature type="compositionally biased region" description="Pro residues" evidence="1">
    <location>
        <begin position="18"/>
        <end position="27"/>
    </location>
</feature>
<feature type="region of interest" description="Disordered" evidence="1">
    <location>
        <begin position="276"/>
        <end position="330"/>
    </location>
</feature>
<evidence type="ECO:0000313" key="2">
    <source>
        <dbReference type="EMBL" id="CAE7134440.1"/>
    </source>
</evidence>
<comment type="caution">
    <text evidence="2">The sequence shown here is derived from an EMBL/GenBank/DDBJ whole genome shotgun (WGS) entry which is preliminary data.</text>
</comment>
<feature type="compositionally biased region" description="Pro residues" evidence="1">
    <location>
        <begin position="77"/>
        <end position="97"/>
    </location>
</feature>
<feature type="compositionally biased region" description="Basic and acidic residues" evidence="1">
    <location>
        <begin position="172"/>
        <end position="187"/>
    </location>
</feature>
<protein>
    <submittedName>
        <fullName evidence="2">Uncharacterized protein</fullName>
    </submittedName>
</protein>
<feature type="non-terminal residue" evidence="2">
    <location>
        <position position="393"/>
    </location>
</feature>
<accession>A0A8H3E0R6</accession>
<name>A0A8H3E0R6_9AGAM</name>
<feature type="compositionally biased region" description="Polar residues" evidence="1">
    <location>
        <begin position="306"/>
        <end position="315"/>
    </location>
</feature>
<proteinExistence type="predicted"/>
<dbReference type="PANTHER" id="PTHR46572">
    <property type="entry name" value="RHO1 GDP-GTP EXCHANGE PROTEIN 1-RELATED"/>
    <property type="match status" value="1"/>
</dbReference>
<feature type="compositionally biased region" description="Polar residues" evidence="1">
    <location>
        <begin position="193"/>
        <end position="205"/>
    </location>
</feature>
<evidence type="ECO:0000313" key="3">
    <source>
        <dbReference type="Proteomes" id="UP000663827"/>
    </source>
</evidence>
<dbReference type="EMBL" id="CAJNJQ010001351">
    <property type="protein sequence ID" value="CAE7134440.1"/>
    <property type="molecule type" value="Genomic_DNA"/>
</dbReference>
<dbReference type="InterPro" id="IPR052233">
    <property type="entry name" value="Rho-type_GEFs"/>
</dbReference>